<evidence type="ECO:0000313" key="2">
    <source>
        <dbReference type="EMBL" id="WQF75440.1"/>
    </source>
</evidence>
<dbReference type="RefSeq" id="XP_062772664.1">
    <property type="nucleotide sequence ID" value="XM_062916613.1"/>
</dbReference>
<proteinExistence type="predicted"/>
<dbReference type="Proteomes" id="UP001322277">
    <property type="component" value="Chromosome 1"/>
</dbReference>
<dbReference type="KEGG" id="cdet:87936957"/>
<sequence>MTLEGEPRIRRKMRCFGLVTPPGEQDDEPARYGQGTPGGVAVLRPGSSVHRFGELASDAADDPTTTMPEHVGLGGGKHPGWEEGNESMRVNAAMLQCNHTKRVFLPGPQEDSLAETWQPD</sequence>
<dbReference type="GeneID" id="87936957"/>
<reference evidence="3" key="1">
    <citation type="journal article" date="2023" name="bioRxiv">
        <title>Complete genome of the Medicago anthracnose fungus, Colletotrichum destructivum, reveals a mini-chromosome-like region within a core chromosome.</title>
        <authorList>
            <person name="Lapalu N."/>
            <person name="Simon A."/>
            <person name="Lu A."/>
            <person name="Plaumann P.-L."/>
            <person name="Amselem J."/>
            <person name="Pigne S."/>
            <person name="Auger A."/>
            <person name="Koch C."/>
            <person name="Dallery J.-F."/>
            <person name="O'Connell R.J."/>
        </authorList>
    </citation>
    <scope>NUCLEOTIDE SEQUENCE [LARGE SCALE GENOMIC DNA]</scope>
    <source>
        <strain evidence="3">CBS 520.97</strain>
    </source>
</reference>
<keyword evidence="3" id="KW-1185">Reference proteome</keyword>
<organism evidence="2 3">
    <name type="scientific">Colletotrichum destructivum</name>
    <dbReference type="NCBI Taxonomy" id="34406"/>
    <lineage>
        <taxon>Eukaryota</taxon>
        <taxon>Fungi</taxon>
        <taxon>Dikarya</taxon>
        <taxon>Ascomycota</taxon>
        <taxon>Pezizomycotina</taxon>
        <taxon>Sordariomycetes</taxon>
        <taxon>Hypocreomycetidae</taxon>
        <taxon>Glomerellales</taxon>
        <taxon>Glomerellaceae</taxon>
        <taxon>Colletotrichum</taxon>
        <taxon>Colletotrichum destructivum species complex</taxon>
    </lineage>
</organism>
<feature type="region of interest" description="Disordered" evidence="1">
    <location>
        <begin position="18"/>
        <end position="38"/>
    </location>
</feature>
<accession>A0AAX4HWW1</accession>
<protein>
    <submittedName>
        <fullName evidence="2">Uncharacterized protein</fullName>
    </submittedName>
</protein>
<gene>
    <name evidence="2" type="ORF">CDEST_00454</name>
</gene>
<name>A0AAX4HWW1_9PEZI</name>
<feature type="region of interest" description="Disordered" evidence="1">
    <location>
        <begin position="57"/>
        <end position="84"/>
    </location>
</feature>
<dbReference type="AlphaFoldDB" id="A0AAX4HWW1"/>
<evidence type="ECO:0000256" key="1">
    <source>
        <dbReference type="SAM" id="MobiDB-lite"/>
    </source>
</evidence>
<dbReference type="EMBL" id="CP137305">
    <property type="protein sequence ID" value="WQF75440.1"/>
    <property type="molecule type" value="Genomic_DNA"/>
</dbReference>
<evidence type="ECO:0000313" key="3">
    <source>
        <dbReference type="Proteomes" id="UP001322277"/>
    </source>
</evidence>